<keyword evidence="6" id="KW-1185">Reference proteome</keyword>
<gene>
    <name evidence="2" type="ORF">GPM918_LOCUS31259</name>
    <name evidence="3" type="ORF">OVA965_LOCUS38387</name>
    <name evidence="4" type="ORF">SRO942_LOCUS31895</name>
    <name evidence="5" type="ORF">TMI583_LOCUS39571</name>
</gene>
<accession>A0A815HXI5</accession>
<evidence type="ECO:0000313" key="4">
    <source>
        <dbReference type="EMBL" id="CAF4234617.1"/>
    </source>
</evidence>
<evidence type="ECO:0000313" key="5">
    <source>
        <dbReference type="EMBL" id="CAF4320949.1"/>
    </source>
</evidence>
<keyword evidence="1" id="KW-0472">Membrane</keyword>
<dbReference type="Proteomes" id="UP000682733">
    <property type="component" value="Unassembled WGS sequence"/>
</dbReference>
<reference evidence="2" key="1">
    <citation type="submission" date="2021-02" db="EMBL/GenBank/DDBJ databases">
        <authorList>
            <person name="Nowell W R."/>
        </authorList>
    </citation>
    <scope>NUCLEOTIDE SEQUENCE</scope>
</reference>
<evidence type="ECO:0000313" key="3">
    <source>
        <dbReference type="EMBL" id="CAF1533627.1"/>
    </source>
</evidence>
<dbReference type="EMBL" id="CAJNOQ010015286">
    <property type="protein sequence ID" value="CAF1358478.1"/>
    <property type="molecule type" value="Genomic_DNA"/>
</dbReference>
<feature type="transmembrane region" description="Helical" evidence="1">
    <location>
        <begin position="25"/>
        <end position="46"/>
    </location>
</feature>
<name>A0A815HXI5_9BILA</name>
<evidence type="ECO:0000313" key="2">
    <source>
        <dbReference type="EMBL" id="CAF1358478.1"/>
    </source>
</evidence>
<organism evidence="2 6">
    <name type="scientific">Didymodactylos carnosus</name>
    <dbReference type="NCBI Taxonomy" id="1234261"/>
    <lineage>
        <taxon>Eukaryota</taxon>
        <taxon>Metazoa</taxon>
        <taxon>Spiralia</taxon>
        <taxon>Gnathifera</taxon>
        <taxon>Rotifera</taxon>
        <taxon>Eurotatoria</taxon>
        <taxon>Bdelloidea</taxon>
        <taxon>Philodinida</taxon>
        <taxon>Philodinidae</taxon>
        <taxon>Didymodactylos</taxon>
    </lineage>
</organism>
<sequence length="190" mass="21047">MSTNSQYQAVTTTIRAASRHTEHPAAYAIVIVCVSIGIPLIIFGVLDYNKVNNFSTQASHCRVNEIEAVRQIRAKLSRVNPVWNVDIVKPQSNSTKVIVLRTNLKITGSNGHMFASSALDEARTLYAIDKIYPCYHHKQLLSSAGSSGISLKDPIQWEEPSRKTAFVLLFIGSALTVVGIIFIFIAFLYH</sequence>
<feature type="transmembrane region" description="Helical" evidence="1">
    <location>
        <begin position="165"/>
        <end position="189"/>
    </location>
</feature>
<dbReference type="Proteomes" id="UP000663829">
    <property type="component" value="Unassembled WGS sequence"/>
</dbReference>
<keyword evidence="1" id="KW-1133">Transmembrane helix</keyword>
<comment type="caution">
    <text evidence="2">The sequence shown here is derived from an EMBL/GenBank/DDBJ whole genome shotgun (WGS) entry which is preliminary data.</text>
</comment>
<dbReference type="EMBL" id="CAJNOK010037819">
    <property type="protein sequence ID" value="CAF1533627.1"/>
    <property type="molecule type" value="Genomic_DNA"/>
</dbReference>
<proteinExistence type="predicted"/>
<keyword evidence="1" id="KW-0812">Transmembrane</keyword>
<dbReference type="EMBL" id="CAJOBC010068608">
    <property type="protein sequence ID" value="CAF4234617.1"/>
    <property type="molecule type" value="Genomic_DNA"/>
</dbReference>
<evidence type="ECO:0000313" key="6">
    <source>
        <dbReference type="Proteomes" id="UP000663829"/>
    </source>
</evidence>
<dbReference type="AlphaFoldDB" id="A0A815HXI5"/>
<dbReference type="Proteomes" id="UP000677228">
    <property type="component" value="Unassembled WGS sequence"/>
</dbReference>
<dbReference type="EMBL" id="CAJOBA010060085">
    <property type="protein sequence ID" value="CAF4320949.1"/>
    <property type="molecule type" value="Genomic_DNA"/>
</dbReference>
<evidence type="ECO:0000256" key="1">
    <source>
        <dbReference type="SAM" id="Phobius"/>
    </source>
</evidence>
<dbReference type="OrthoDB" id="10022887at2759"/>
<dbReference type="Proteomes" id="UP000681722">
    <property type="component" value="Unassembled WGS sequence"/>
</dbReference>
<protein>
    <submittedName>
        <fullName evidence="2">Uncharacterized protein</fullName>
    </submittedName>
</protein>